<organism evidence="11 12">
    <name type="scientific">Phnomibacter ginsenosidimutans</name>
    <dbReference type="NCBI Taxonomy" id="2676868"/>
    <lineage>
        <taxon>Bacteria</taxon>
        <taxon>Pseudomonadati</taxon>
        <taxon>Bacteroidota</taxon>
        <taxon>Chitinophagia</taxon>
        <taxon>Chitinophagales</taxon>
        <taxon>Chitinophagaceae</taxon>
        <taxon>Phnomibacter</taxon>
    </lineage>
</organism>
<feature type="transmembrane region" description="Helical" evidence="7">
    <location>
        <begin position="351"/>
        <end position="373"/>
    </location>
</feature>
<keyword evidence="12" id="KW-1185">Reference proteome</keyword>
<evidence type="ECO:0000256" key="6">
    <source>
        <dbReference type="SAM" id="MobiDB-lite"/>
    </source>
</evidence>
<evidence type="ECO:0000256" key="3">
    <source>
        <dbReference type="ARBA" id="ARBA00022692"/>
    </source>
</evidence>
<feature type="compositionally biased region" description="Low complexity" evidence="6">
    <location>
        <begin position="673"/>
        <end position="688"/>
    </location>
</feature>
<evidence type="ECO:0000313" key="12">
    <source>
        <dbReference type="Proteomes" id="UP000426027"/>
    </source>
</evidence>
<dbReference type="GO" id="GO:0005886">
    <property type="term" value="C:plasma membrane"/>
    <property type="evidence" value="ECO:0007669"/>
    <property type="project" value="UniProtKB-SubCell"/>
</dbReference>
<dbReference type="EMBL" id="CP046566">
    <property type="protein sequence ID" value="QGW26852.1"/>
    <property type="molecule type" value="Genomic_DNA"/>
</dbReference>
<feature type="compositionally biased region" description="Basic and acidic residues" evidence="6">
    <location>
        <begin position="637"/>
        <end position="663"/>
    </location>
</feature>
<dbReference type="PANTHER" id="PTHR33885:SF3">
    <property type="entry name" value="PHAGE SHOCK PROTEIN C"/>
    <property type="match status" value="1"/>
</dbReference>
<name>A0A6I6GIY7_9BACT</name>
<feature type="region of interest" description="Disordered" evidence="6">
    <location>
        <begin position="86"/>
        <end position="121"/>
    </location>
</feature>
<dbReference type="RefSeq" id="WP_157476012.1">
    <property type="nucleotide sequence ID" value="NZ_CP046566.1"/>
</dbReference>
<evidence type="ECO:0000313" key="11">
    <source>
        <dbReference type="EMBL" id="QGW26852.1"/>
    </source>
</evidence>
<evidence type="ECO:0000256" key="1">
    <source>
        <dbReference type="ARBA" id="ARBA00004162"/>
    </source>
</evidence>
<dbReference type="InterPro" id="IPR007168">
    <property type="entry name" value="Phageshock_PspC_N"/>
</dbReference>
<sequence length="729" mass="82009">MKKVININFQGRVIPIEETAYEMLQNYISSLRNYFANEEGREEIINDIENRIGELFGEALKKGAACITEDELNKIMSSIGRPEDFAANDEDAGTSTASSSASYSQSQQQHSYQQQYQQTTEPKRLYRDEQDKILAGVASGIAHYLGIDPAVVRLIFAFLLIVGGTGILLYIILWIVLPSKSLVNHVRKRLFRDPDDKVISGVCGGLGKYFDINPAIPRVIFAAPFIFGLITSIGRNFFDDGPIFVGGFGGSTFILVYVILWIVLPEALTASEKLEMRGEKVDLNSIRDTVMNDPQGFKGRAQKMGEEVKASAQKMGSEMKETFQDRGQAFNAEVKKSGSGIGNAIAILVKAFVYFVLGCVAFGLFVALIALTGAGVGVMPLHDFFLQGTSQNLFALGTLVLFIGVPIISILVWFIRRLMKVRTHNKFIGYAFTALWFVGLFCLIALLGSVRRSFSTQIGKREEISIQQPKNGKLEVAIADEQISYYDGWFEMDGLVSIDGDSMYVNTAKVNVVKSKDSLFHVHMIRMSRGRDRAQAQQLAEKINFPIVQKDDILYLPGTFTIARHDKWRNQKVMIVIEVPVGKNIRLSNEVDDYDYFNIDFGRSRRGFRIDIDREWEEGLYWEDEIDMQMTEDRLEWDGRNPDRDGNRYNRIDRNTDRGRETIITDSNNVKEPTAPKSPAAPKQQATPDSVYRYKQVKEKPAENNTDDATVTGSNFRPMSPLASVLKLF</sequence>
<dbReference type="Pfam" id="PF04024">
    <property type="entry name" value="PspC"/>
    <property type="match status" value="2"/>
</dbReference>
<evidence type="ECO:0000259" key="9">
    <source>
        <dbReference type="Pfam" id="PF22571"/>
    </source>
</evidence>
<dbReference type="PANTHER" id="PTHR33885">
    <property type="entry name" value="PHAGE SHOCK PROTEIN C"/>
    <property type="match status" value="1"/>
</dbReference>
<feature type="domain" description="Phage shock protein PspC N-terminal" evidence="8">
    <location>
        <begin position="123"/>
        <end position="179"/>
    </location>
</feature>
<dbReference type="InterPro" id="IPR054319">
    <property type="entry name" value="PspC-rel_ToastRack"/>
</dbReference>
<dbReference type="KEGG" id="fls:GLV81_00925"/>
<feature type="transmembrane region" description="Helical" evidence="7">
    <location>
        <begin position="219"/>
        <end position="238"/>
    </location>
</feature>
<feature type="domain" description="Phage shock protein PspC N-terminal" evidence="8">
    <location>
        <begin position="188"/>
        <end position="267"/>
    </location>
</feature>
<dbReference type="InterPro" id="IPR052027">
    <property type="entry name" value="PspC"/>
</dbReference>
<gene>
    <name evidence="11" type="ORF">GLV81_00925</name>
</gene>
<protein>
    <submittedName>
        <fullName evidence="11">PspC domain-containing protein</fullName>
    </submittedName>
</protein>
<evidence type="ECO:0000256" key="4">
    <source>
        <dbReference type="ARBA" id="ARBA00022989"/>
    </source>
</evidence>
<comment type="subcellular location">
    <subcellularLocation>
        <location evidence="1">Cell membrane</location>
        <topology evidence="1">Single-pass membrane protein</topology>
    </subcellularLocation>
</comment>
<dbReference type="Pfam" id="PF22571">
    <property type="entry name" value="LiaI-LiaF-TM_PspC"/>
    <property type="match status" value="1"/>
</dbReference>
<evidence type="ECO:0000256" key="5">
    <source>
        <dbReference type="ARBA" id="ARBA00023136"/>
    </source>
</evidence>
<feature type="transmembrane region" description="Helical" evidence="7">
    <location>
        <begin position="154"/>
        <end position="177"/>
    </location>
</feature>
<keyword evidence="2" id="KW-1003">Cell membrane</keyword>
<feature type="transmembrane region" description="Helical" evidence="7">
    <location>
        <begin position="427"/>
        <end position="448"/>
    </location>
</feature>
<keyword evidence="3 7" id="KW-0812">Transmembrane</keyword>
<evidence type="ECO:0000259" key="8">
    <source>
        <dbReference type="Pfam" id="PF04024"/>
    </source>
</evidence>
<evidence type="ECO:0000259" key="10">
    <source>
        <dbReference type="Pfam" id="PF22744"/>
    </source>
</evidence>
<proteinExistence type="predicted"/>
<accession>A0A6I6GIY7</accession>
<dbReference type="Proteomes" id="UP000426027">
    <property type="component" value="Chromosome"/>
</dbReference>
<dbReference type="Pfam" id="PF22744">
    <property type="entry name" value="Toast-rack_PspC-Cterm"/>
    <property type="match status" value="1"/>
</dbReference>
<dbReference type="InterPro" id="IPR054321">
    <property type="entry name" value="PspC-rel_TM"/>
</dbReference>
<feature type="compositionally biased region" description="Low complexity" evidence="6">
    <location>
        <begin position="94"/>
        <end position="120"/>
    </location>
</feature>
<feature type="transmembrane region" description="Helical" evidence="7">
    <location>
        <begin position="244"/>
        <end position="264"/>
    </location>
</feature>
<feature type="domain" description="PspC-related ToastRack" evidence="10">
    <location>
        <begin position="500"/>
        <end position="600"/>
    </location>
</feature>
<feature type="transmembrane region" description="Helical" evidence="7">
    <location>
        <begin position="393"/>
        <end position="415"/>
    </location>
</feature>
<keyword evidence="4 7" id="KW-1133">Transmembrane helix</keyword>
<evidence type="ECO:0000256" key="2">
    <source>
        <dbReference type="ARBA" id="ARBA00022475"/>
    </source>
</evidence>
<keyword evidence="5 7" id="KW-0472">Membrane</keyword>
<feature type="region of interest" description="Disordered" evidence="6">
    <location>
        <begin position="637"/>
        <end position="690"/>
    </location>
</feature>
<reference evidence="11 12" key="1">
    <citation type="submission" date="2019-11" db="EMBL/GenBank/DDBJ databases">
        <authorList>
            <person name="Im W.T."/>
        </authorList>
    </citation>
    <scope>NUCLEOTIDE SEQUENCE [LARGE SCALE GENOMIC DNA]</scope>
    <source>
        <strain evidence="11 12">SB-02</strain>
    </source>
</reference>
<dbReference type="AlphaFoldDB" id="A0A6I6GIY7"/>
<feature type="domain" description="PspC-related transmembrane region" evidence="9">
    <location>
        <begin position="339"/>
        <end position="452"/>
    </location>
</feature>
<evidence type="ECO:0000256" key="7">
    <source>
        <dbReference type="SAM" id="Phobius"/>
    </source>
</evidence>